<reference evidence="2" key="1">
    <citation type="submission" date="2019-08" db="EMBL/GenBank/DDBJ databases">
        <authorList>
            <person name="Kucharzyk K."/>
            <person name="Murdoch R.W."/>
            <person name="Higgins S."/>
            <person name="Loffler F."/>
        </authorList>
    </citation>
    <scope>NUCLEOTIDE SEQUENCE</scope>
</reference>
<proteinExistence type="predicted"/>
<dbReference type="EMBL" id="VSSQ01000453">
    <property type="protein sequence ID" value="MPL95067.1"/>
    <property type="molecule type" value="Genomic_DNA"/>
</dbReference>
<feature type="coiled-coil region" evidence="1">
    <location>
        <begin position="313"/>
        <end position="347"/>
    </location>
</feature>
<keyword evidence="1" id="KW-0175">Coiled coil</keyword>
<organism evidence="2">
    <name type="scientific">bioreactor metagenome</name>
    <dbReference type="NCBI Taxonomy" id="1076179"/>
    <lineage>
        <taxon>unclassified sequences</taxon>
        <taxon>metagenomes</taxon>
        <taxon>ecological metagenomes</taxon>
    </lineage>
</organism>
<name>A0A644VUX0_9ZZZZ</name>
<comment type="caution">
    <text evidence="2">The sequence shown here is derived from an EMBL/GenBank/DDBJ whole genome shotgun (WGS) entry which is preliminary data.</text>
</comment>
<accession>A0A644VUX0</accession>
<protein>
    <submittedName>
        <fullName evidence="2">Uncharacterized protein</fullName>
    </submittedName>
</protein>
<dbReference type="AlphaFoldDB" id="A0A644VUX0"/>
<evidence type="ECO:0000313" key="2">
    <source>
        <dbReference type="EMBL" id="MPL95067.1"/>
    </source>
</evidence>
<sequence>MDVTEDTREVLTYKCLRCGKEYDSPSPHFYMVRYSELYIKNDRRAPLCRECVKELFETYSKRYQSDRTACIMLCYMLDIPFYHSLYDSIVTNNNIFSIGLYLRQLNNQQYQYQCFSQTILSRELEKKEKDIQEAKEDKWTPQEKRSAEEVINALGYDPFDGYPSNDRRFLFSEFIKYLDEDTAEDPYKLSQIIQVVNNNNQIRQYDLRIAVLDPIKDAANIKELNSMKSSLVTSNDKIAKENEISVKNRSNKDVGRSTLTYLMRDLREKDFKRAEADYYDQLRSEGSQWAMDMSFKALRANTFFDENDKDELFDIQREKIHGLQSQVDDLLEEKRQLIAQIDMLKRAGEENGS</sequence>
<gene>
    <name evidence="2" type="ORF">SDC9_41230</name>
</gene>
<evidence type="ECO:0000256" key="1">
    <source>
        <dbReference type="SAM" id="Coils"/>
    </source>
</evidence>